<feature type="compositionally biased region" description="Basic and acidic residues" evidence="1">
    <location>
        <begin position="1"/>
        <end position="17"/>
    </location>
</feature>
<evidence type="ECO:0000313" key="3">
    <source>
        <dbReference type="Proteomes" id="UP000523545"/>
    </source>
</evidence>
<evidence type="ECO:0000313" key="2">
    <source>
        <dbReference type="EMBL" id="NYH41271.1"/>
    </source>
</evidence>
<gene>
    <name evidence="2" type="ORF">HNR22_000998</name>
</gene>
<dbReference type="RefSeq" id="WP_179779283.1">
    <property type="nucleotide sequence ID" value="NZ_JACCHK010000001.1"/>
</dbReference>
<keyword evidence="3" id="KW-1185">Reference proteome</keyword>
<sequence length="67" mass="7117">MDSRIESGRALDPHVRCIDAGPADQRKRRPLGKAPVGAPATAYSHLIKQAAAIANNVQQGLDSVAER</sequence>
<feature type="region of interest" description="Disordered" evidence="1">
    <location>
        <begin position="1"/>
        <end position="37"/>
    </location>
</feature>
<dbReference type="AlphaFoldDB" id="A0A7Y9WX99"/>
<comment type="caution">
    <text evidence="2">The sequence shown here is derived from an EMBL/GenBank/DDBJ whole genome shotgun (WGS) entry which is preliminary data.</text>
</comment>
<organism evidence="2 3">
    <name type="scientific">Micromonospora jinlongensis</name>
    <dbReference type="NCBI Taxonomy" id="1287877"/>
    <lineage>
        <taxon>Bacteria</taxon>
        <taxon>Bacillati</taxon>
        <taxon>Actinomycetota</taxon>
        <taxon>Actinomycetes</taxon>
        <taxon>Micromonosporales</taxon>
        <taxon>Micromonosporaceae</taxon>
        <taxon>Micromonospora</taxon>
    </lineage>
</organism>
<reference evidence="2 3" key="1">
    <citation type="submission" date="2020-07" db="EMBL/GenBank/DDBJ databases">
        <title>Sequencing the genomes of 1000 actinobacteria strains.</title>
        <authorList>
            <person name="Klenk H.-P."/>
        </authorList>
    </citation>
    <scope>NUCLEOTIDE SEQUENCE [LARGE SCALE GENOMIC DNA]</scope>
    <source>
        <strain evidence="2 3">DSM 45876</strain>
    </source>
</reference>
<name>A0A7Y9WX99_9ACTN</name>
<dbReference type="EMBL" id="JACCHK010000001">
    <property type="protein sequence ID" value="NYH41271.1"/>
    <property type="molecule type" value="Genomic_DNA"/>
</dbReference>
<proteinExistence type="predicted"/>
<protein>
    <submittedName>
        <fullName evidence="2">Uncharacterized protein</fullName>
    </submittedName>
</protein>
<evidence type="ECO:0000256" key="1">
    <source>
        <dbReference type="SAM" id="MobiDB-lite"/>
    </source>
</evidence>
<accession>A0A7Y9WX99</accession>
<dbReference type="Proteomes" id="UP000523545">
    <property type="component" value="Unassembled WGS sequence"/>
</dbReference>